<feature type="compositionally biased region" description="Low complexity" evidence="1">
    <location>
        <begin position="44"/>
        <end position="73"/>
    </location>
</feature>
<organism evidence="2 3">
    <name type="scientific">Pongo abelii</name>
    <name type="common">Sumatran orangutan</name>
    <name type="synonym">Pongo pygmaeus abelii</name>
    <dbReference type="NCBI Taxonomy" id="9601"/>
    <lineage>
        <taxon>Eukaryota</taxon>
        <taxon>Metazoa</taxon>
        <taxon>Chordata</taxon>
        <taxon>Craniata</taxon>
        <taxon>Vertebrata</taxon>
        <taxon>Euteleostomi</taxon>
        <taxon>Mammalia</taxon>
        <taxon>Eutheria</taxon>
        <taxon>Euarchontoglires</taxon>
        <taxon>Primates</taxon>
        <taxon>Haplorrhini</taxon>
        <taxon>Catarrhini</taxon>
        <taxon>Hominidae</taxon>
        <taxon>Pongo</taxon>
    </lineage>
</organism>
<feature type="region of interest" description="Disordered" evidence="1">
    <location>
        <begin position="44"/>
        <end position="169"/>
    </location>
</feature>
<feature type="compositionally biased region" description="Polar residues" evidence="1">
    <location>
        <begin position="79"/>
        <end position="96"/>
    </location>
</feature>
<evidence type="ECO:0000256" key="1">
    <source>
        <dbReference type="SAM" id="MobiDB-lite"/>
    </source>
</evidence>
<feature type="compositionally biased region" description="Low complexity" evidence="1">
    <location>
        <begin position="1"/>
        <end position="17"/>
    </location>
</feature>
<evidence type="ECO:0000313" key="2">
    <source>
        <dbReference type="Ensembl" id="ENSPPYP00000039037.1"/>
    </source>
</evidence>
<dbReference type="GeneTree" id="ENSGT00390000009002"/>
<gene>
    <name evidence="2" type="primary">CLEC20A</name>
</gene>
<feature type="region of interest" description="Disordered" evidence="1">
    <location>
        <begin position="1"/>
        <end position="32"/>
    </location>
</feature>
<sequence length="222" mass="22843">MPPITAQSASSHPAPSASQPPSPAAASRGSLSVPQEVAATLLASASSPTLDATRDAPATPRIAAPPASATSSRGLGSQAPGSSLGTKESISDSFGSGSPAVPERTTAAPDSAALSQNTRPEAAASWPGPQTAVTSVGSGTDRRDTAAATEAQHLSSESKEKTSAQKSGHPFGILKADFTISTLMDPEEMKDQFLRQIQEVLKLTLGHEQFRLKWVSFEVNKK</sequence>
<proteinExistence type="predicted"/>
<protein>
    <submittedName>
        <fullName evidence="2">C-type lectin domain containing 20A</fullName>
    </submittedName>
</protein>
<dbReference type="Ensembl" id="ENSPPYT00000038563.1">
    <property type="protein sequence ID" value="ENSPPYP00000039037.1"/>
    <property type="gene ID" value="ENSPPYG00000034235.1"/>
</dbReference>
<keyword evidence="3" id="KW-1185">Reference proteome</keyword>
<reference evidence="2 3" key="1">
    <citation type="submission" date="2008-02" db="EMBL/GenBank/DDBJ databases">
        <title>A 6x draft sequence assembly of the Pongo pygmaeus abelii genome.</title>
        <authorList>
            <person name="Wilson R.K."/>
            <person name="Mardis E."/>
        </authorList>
    </citation>
    <scope>NUCLEOTIDE SEQUENCE [LARGE SCALE GENOMIC DNA]</scope>
</reference>
<evidence type="ECO:0000313" key="3">
    <source>
        <dbReference type="Proteomes" id="UP000001595"/>
    </source>
</evidence>
<reference evidence="2" key="3">
    <citation type="submission" date="2025-09" db="UniProtKB">
        <authorList>
            <consortium name="Ensembl"/>
        </authorList>
    </citation>
    <scope>IDENTIFICATION</scope>
</reference>
<name>A0A8I5YTJ9_PONAB</name>
<reference evidence="2" key="2">
    <citation type="submission" date="2025-08" db="UniProtKB">
        <authorList>
            <consortium name="Ensembl"/>
        </authorList>
    </citation>
    <scope>IDENTIFICATION</scope>
</reference>
<accession>A0A8I5YTJ9</accession>
<dbReference type="AlphaFoldDB" id="A0A8I5YTJ9"/>
<dbReference type="Proteomes" id="UP000001595">
    <property type="component" value="Chromosome 1"/>
</dbReference>